<dbReference type="PANTHER" id="PTHR24223">
    <property type="entry name" value="ATP-BINDING CASSETTE SUB-FAMILY C"/>
    <property type="match status" value="1"/>
</dbReference>
<sequence length="455" mass="49605">MDFIAILDGGRLAVYGSYEEILSRSAALIGQAEVTEDLPPRKTVEFANANEQPDLENSLLVGRRRDASRGRDLRETKRQLVRLHVLRPQCWCRVGFFLGALYLHRGCGLGTRVPARYAVGAQWSLAGTHITSYLPYSPPVLSNLSLSAMSGERVAICGTSESGKLSLIIATLLMMELRGGHITIDDGAALRPRINVTPQEAFFVPGTVRFNIDSYNDMLREGLLVAQDLPRWRTQHGLGGVGMAARRETAAASREGDAGPQQGPDPGRSHEQLRSGFQITFGKSDLTRPDSVDEQTEATMQGARVQGSTDNLGASPLQAHPPLRPGRGPGTWAAGRVQRAGRLLGRQSAFGELYRAHGLQLRGLVSQNPCDWDADTALRDMQEEGSMPCYKKDPEQLPRSTQTLRARHRAAMRPARGSLGLRDMSCPAQHVPVGEAVWSPGCRAVHVSVGRQQDP</sequence>
<comment type="caution">
    <text evidence="4">The sequence shown here is derived from an EMBL/GenBank/DDBJ whole genome shotgun (WGS) entry which is preliminary data.</text>
</comment>
<organism evidence="4 5">
    <name type="scientific">Tolypocladium ophioglossoides (strain CBS 100239)</name>
    <name type="common">Snaketongue truffleclub</name>
    <name type="synonym">Elaphocordyceps ophioglossoides</name>
    <dbReference type="NCBI Taxonomy" id="1163406"/>
    <lineage>
        <taxon>Eukaryota</taxon>
        <taxon>Fungi</taxon>
        <taxon>Dikarya</taxon>
        <taxon>Ascomycota</taxon>
        <taxon>Pezizomycotina</taxon>
        <taxon>Sordariomycetes</taxon>
        <taxon>Hypocreomycetidae</taxon>
        <taxon>Hypocreales</taxon>
        <taxon>Ophiocordycipitaceae</taxon>
        <taxon>Tolypocladium</taxon>
    </lineage>
</organism>
<dbReference type="SUPFAM" id="SSF52540">
    <property type="entry name" value="P-loop containing nucleoside triphosphate hydrolases"/>
    <property type="match status" value="1"/>
</dbReference>
<evidence type="ECO:0000256" key="1">
    <source>
        <dbReference type="ARBA" id="ARBA00022741"/>
    </source>
</evidence>
<proteinExistence type="predicted"/>
<protein>
    <submittedName>
        <fullName evidence="4">Oligomycin resistance ATP-dependent permease YOR1</fullName>
    </submittedName>
</protein>
<dbReference type="GO" id="GO:0042626">
    <property type="term" value="F:ATPase-coupled transmembrane transporter activity"/>
    <property type="evidence" value="ECO:0007669"/>
    <property type="project" value="TreeGrafter"/>
</dbReference>
<keyword evidence="5" id="KW-1185">Reference proteome</keyword>
<reference evidence="4 5" key="1">
    <citation type="journal article" date="2015" name="BMC Genomics">
        <title>The genome of the truffle-parasite Tolypocladium ophioglossoides and the evolution of antifungal peptaibiotics.</title>
        <authorList>
            <person name="Quandt C.A."/>
            <person name="Bushley K.E."/>
            <person name="Spatafora J.W."/>
        </authorList>
    </citation>
    <scope>NUCLEOTIDE SEQUENCE [LARGE SCALE GENOMIC DNA]</scope>
    <source>
        <strain evidence="4 5">CBS 100239</strain>
    </source>
</reference>
<evidence type="ECO:0000256" key="3">
    <source>
        <dbReference type="SAM" id="MobiDB-lite"/>
    </source>
</evidence>
<keyword evidence="1" id="KW-0547">Nucleotide-binding</keyword>
<dbReference type="GO" id="GO:0016020">
    <property type="term" value="C:membrane"/>
    <property type="evidence" value="ECO:0007669"/>
    <property type="project" value="TreeGrafter"/>
</dbReference>
<dbReference type="InterPro" id="IPR050173">
    <property type="entry name" value="ABC_transporter_C-like"/>
</dbReference>
<evidence type="ECO:0000313" key="4">
    <source>
        <dbReference type="EMBL" id="KND92400.1"/>
    </source>
</evidence>
<dbReference type="InterPro" id="IPR027417">
    <property type="entry name" value="P-loop_NTPase"/>
</dbReference>
<dbReference type="PANTHER" id="PTHR24223:SF404">
    <property type="entry name" value="ABC MULTIDRUG TRANSPORTER (EUROFUNG)-RELATED"/>
    <property type="match status" value="1"/>
</dbReference>
<evidence type="ECO:0000256" key="2">
    <source>
        <dbReference type="ARBA" id="ARBA00022840"/>
    </source>
</evidence>
<name>A0A0L0NF68_TOLOC</name>
<feature type="compositionally biased region" description="Basic and acidic residues" evidence="3">
    <location>
        <begin position="245"/>
        <end position="257"/>
    </location>
</feature>
<dbReference type="EMBL" id="LFRF01000006">
    <property type="protein sequence ID" value="KND92400.1"/>
    <property type="molecule type" value="Genomic_DNA"/>
</dbReference>
<dbReference type="GO" id="GO:0005524">
    <property type="term" value="F:ATP binding"/>
    <property type="evidence" value="ECO:0007669"/>
    <property type="project" value="UniProtKB-KW"/>
</dbReference>
<accession>A0A0L0NF68</accession>
<dbReference type="STRING" id="1163406.A0A0L0NF68"/>
<dbReference type="Gene3D" id="3.40.50.300">
    <property type="entry name" value="P-loop containing nucleotide triphosphate hydrolases"/>
    <property type="match status" value="1"/>
</dbReference>
<dbReference type="OrthoDB" id="6500128at2759"/>
<gene>
    <name evidence="4" type="ORF">TOPH_03238</name>
</gene>
<keyword evidence="2" id="KW-0067">ATP-binding</keyword>
<feature type="region of interest" description="Disordered" evidence="3">
    <location>
        <begin position="240"/>
        <end position="330"/>
    </location>
</feature>
<dbReference type="Proteomes" id="UP000036947">
    <property type="component" value="Unassembled WGS sequence"/>
</dbReference>
<evidence type="ECO:0000313" key="5">
    <source>
        <dbReference type="Proteomes" id="UP000036947"/>
    </source>
</evidence>
<dbReference type="AlphaFoldDB" id="A0A0L0NF68"/>